<evidence type="ECO:0000313" key="3">
    <source>
        <dbReference type="RefSeq" id="XP_031752769.1"/>
    </source>
</evidence>
<proteinExistence type="predicted"/>
<dbReference type="KEGG" id="xtr:100495928"/>
<dbReference type="GeneID" id="100495928"/>
<dbReference type="RefSeq" id="XP_031752769.1">
    <property type="nucleotide sequence ID" value="XM_031896909.1"/>
</dbReference>
<dbReference type="RefSeq" id="XP_031752768.1">
    <property type="nucleotide sequence ID" value="XM_031896908.1"/>
</dbReference>
<dbReference type="Proteomes" id="UP000008143">
    <property type="component" value="Chromosome 2"/>
</dbReference>
<dbReference type="Xenbase" id="XB-GENE-29082887">
    <property type="gene designation" value="LOC100495928"/>
</dbReference>
<reference evidence="2 3" key="1">
    <citation type="submission" date="2025-04" db="UniProtKB">
        <authorList>
            <consortium name="RefSeq"/>
        </authorList>
    </citation>
    <scope>IDENTIFICATION</scope>
    <source>
        <strain evidence="2 3">Nigerian</strain>
        <tissue evidence="2 3">Liver and blood</tissue>
    </source>
</reference>
<protein>
    <submittedName>
        <fullName evidence="2 3">Uncharacterized protein LOC100495928</fullName>
    </submittedName>
</protein>
<accession>A0A8J1J4G9</accession>
<evidence type="ECO:0000313" key="2">
    <source>
        <dbReference type="RefSeq" id="XP_031752768.1"/>
    </source>
</evidence>
<organism evidence="1 2">
    <name type="scientific">Xenopus tropicalis</name>
    <name type="common">Western clawed frog</name>
    <name type="synonym">Silurana tropicalis</name>
    <dbReference type="NCBI Taxonomy" id="8364"/>
    <lineage>
        <taxon>Eukaryota</taxon>
        <taxon>Metazoa</taxon>
        <taxon>Chordata</taxon>
        <taxon>Craniata</taxon>
        <taxon>Vertebrata</taxon>
        <taxon>Euteleostomi</taxon>
        <taxon>Amphibia</taxon>
        <taxon>Batrachia</taxon>
        <taxon>Anura</taxon>
        <taxon>Pipoidea</taxon>
        <taxon>Pipidae</taxon>
        <taxon>Xenopodinae</taxon>
        <taxon>Xenopus</taxon>
        <taxon>Silurana</taxon>
    </lineage>
</organism>
<evidence type="ECO:0000313" key="4">
    <source>
        <dbReference type="Xenbase" id="XB-GENE-29082887"/>
    </source>
</evidence>
<keyword evidence="1" id="KW-1185">Reference proteome</keyword>
<sequence length="95" mass="11066">MFLSDLFWDDIQICLLYLEMFQSDLFGMVSRSACYIWKWSLVYRLADNLLAPSLKPMILSLSGLSGRYLDMRAIFKALKTICSDVCKMFVTDKIF</sequence>
<dbReference type="AlphaFoldDB" id="A0A8J1J4G9"/>
<name>A0A8J1J4G9_XENTR</name>
<gene>
    <name evidence="2 3 4" type="primary">LOC100495928</name>
</gene>
<dbReference type="AGR" id="Xenbase:XB-GENE-29082887"/>
<evidence type="ECO:0000313" key="1">
    <source>
        <dbReference type="Proteomes" id="UP000008143"/>
    </source>
</evidence>